<sequence>MRLLSRFSYLRLLACSALVAAAPTIDEVAWMCDAARVSKQVASHTSDLPKTLFSQGENLLVRHNFLRKTSRGQANLSRKQKKKKKEYLQGPGEPEPQAGEEVGIPRVTD</sequence>
<dbReference type="EMBL" id="CAKXAJ010024807">
    <property type="protein sequence ID" value="CAH2230414.1"/>
    <property type="molecule type" value="Genomic_DNA"/>
</dbReference>
<keyword evidence="4" id="KW-1185">Reference proteome</keyword>
<dbReference type="AlphaFoldDB" id="A0A8S4R3A3"/>
<dbReference type="Proteomes" id="UP000838756">
    <property type="component" value="Unassembled WGS sequence"/>
</dbReference>
<name>A0A8S4R3A3_9NEOP</name>
<evidence type="ECO:0000313" key="4">
    <source>
        <dbReference type="Proteomes" id="UP000838756"/>
    </source>
</evidence>
<organism evidence="3 4">
    <name type="scientific">Pararge aegeria aegeria</name>
    <dbReference type="NCBI Taxonomy" id="348720"/>
    <lineage>
        <taxon>Eukaryota</taxon>
        <taxon>Metazoa</taxon>
        <taxon>Ecdysozoa</taxon>
        <taxon>Arthropoda</taxon>
        <taxon>Hexapoda</taxon>
        <taxon>Insecta</taxon>
        <taxon>Pterygota</taxon>
        <taxon>Neoptera</taxon>
        <taxon>Endopterygota</taxon>
        <taxon>Lepidoptera</taxon>
        <taxon>Glossata</taxon>
        <taxon>Ditrysia</taxon>
        <taxon>Papilionoidea</taxon>
        <taxon>Nymphalidae</taxon>
        <taxon>Satyrinae</taxon>
        <taxon>Satyrini</taxon>
        <taxon>Parargina</taxon>
        <taxon>Pararge</taxon>
    </lineage>
</organism>
<feature type="region of interest" description="Disordered" evidence="1">
    <location>
        <begin position="70"/>
        <end position="109"/>
    </location>
</feature>
<feature type="signal peptide" evidence="2">
    <location>
        <begin position="1"/>
        <end position="21"/>
    </location>
</feature>
<feature type="chain" id="PRO_5035921954" evidence="2">
    <location>
        <begin position="22"/>
        <end position="109"/>
    </location>
</feature>
<evidence type="ECO:0000256" key="1">
    <source>
        <dbReference type="SAM" id="MobiDB-lite"/>
    </source>
</evidence>
<accession>A0A8S4R3A3</accession>
<gene>
    <name evidence="3" type="primary">jg1918</name>
    <name evidence="3" type="ORF">PAEG_LOCUS9629</name>
</gene>
<protein>
    <submittedName>
        <fullName evidence="3">Jg1918 protein</fullName>
    </submittedName>
</protein>
<feature type="compositionally biased region" description="Low complexity" evidence="1">
    <location>
        <begin position="90"/>
        <end position="102"/>
    </location>
</feature>
<reference evidence="3" key="1">
    <citation type="submission" date="2022-03" db="EMBL/GenBank/DDBJ databases">
        <authorList>
            <person name="Lindestad O."/>
        </authorList>
    </citation>
    <scope>NUCLEOTIDE SEQUENCE</scope>
</reference>
<evidence type="ECO:0000313" key="3">
    <source>
        <dbReference type="EMBL" id="CAH2230414.1"/>
    </source>
</evidence>
<keyword evidence="2" id="KW-0732">Signal</keyword>
<comment type="caution">
    <text evidence="3">The sequence shown here is derived from an EMBL/GenBank/DDBJ whole genome shotgun (WGS) entry which is preliminary data.</text>
</comment>
<proteinExistence type="predicted"/>
<evidence type="ECO:0000256" key="2">
    <source>
        <dbReference type="SAM" id="SignalP"/>
    </source>
</evidence>
<dbReference type="OrthoDB" id="10220336at2759"/>